<evidence type="ECO:0000256" key="8">
    <source>
        <dbReference type="ARBA" id="ARBA00023235"/>
    </source>
</evidence>
<dbReference type="InterPro" id="IPR032284">
    <property type="entry name" value="RecQ_Zn-bd"/>
</dbReference>
<evidence type="ECO:0000259" key="13">
    <source>
        <dbReference type="PROSITE" id="PS51192"/>
    </source>
</evidence>
<evidence type="ECO:0000259" key="14">
    <source>
        <dbReference type="PROSITE" id="PS51194"/>
    </source>
</evidence>
<dbReference type="OrthoDB" id="9760034at2"/>
<proteinExistence type="inferred from homology"/>
<dbReference type="RefSeq" id="WP_085191607.1">
    <property type="nucleotide sequence ID" value="NZ_AP022605.1"/>
</dbReference>
<dbReference type="InterPro" id="IPR001650">
    <property type="entry name" value="Helicase_C-like"/>
</dbReference>
<name>A0A1X1T4T7_9MYCO</name>
<dbReference type="STRING" id="126673.AWC01_13085"/>
<dbReference type="GO" id="GO:0006281">
    <property type="term" value="P:DNA repair"/>
    <property type="evidence" value="ECO:0007669"/>
    <property type="project" value="TreeGrafter"/>
</dbReference>
<dbReference type="Pfam" id="PF00271">
    <property type="entry name" value="Helicase_C"/>
    <property type="match status" value="1"/>
</dbReference>
<evidence type="ECO:0000256" key="3">
    <source>
        <dbReference type="ARBA" id="ARBA00022741"/>
    </source>
</evidence>
<dbReference type="Proteomes" id="UP000193564">
    <property type="component" value="Unassembled WGS sequence"/>
</dbReference>
<dbReference type="GO" id="GO:0043590">
    <property type="term" value="C:bacterial nucleoid"/>
    <property type="evidence" value="ECO:0007669"/>
    <property type="project" value="TreeGrafter"/>
</dbReference>
<feature type="domain" description="Helicase ATP-binding" evidence="13">
    <location>
        <begin position="32"/>
        <end position="202"/>
    </location>
</feature>
<comment type="catalytic activity">
    <reaction evidence="9">
        <text>Couples ATP hydrolysis with the unwinding of duplex DNA by translocating in the 3'-5' direction.</text>
        <dbReference type="EC" id="5.6.2.4"/>
    </reaction>
</comment>
<dbReference type="InterPro" id="IPR011545">
    <property type="entry name" value="DEAD/DEAH_box_helicase_dom"/>
</dbReference>
<dbReference type="PROSITE" id="PS00690">
    <property type="entry name" value="DEAH_ATP_HELICASE"/>
    <property type="match status" value="1"/>
</dbReference>
<organism evidence="15 16">
    <name type="scientific">Mycolicibacterium doricum</name>
    <dbReference type="NCBI Taxonomy" id="126673"/>
    <lineage>
        <taxon>Bacteria</taxon>
        <taxon>Bacillati</taxon>
        <taxon>Actinomycetota</taxon>
        <taxon>Actinomycetes</taxon>
        <taxon>Mycobacteriales</taxon>
        <taxon>Mycobacteriaceae</taxon>
        <taxon>Mycolicibacterium</taxon>
    </lineage>
</organism>
<accession>A0A1X1T4T7</accession>
<dbReference type="SMART" id="SM00490">
    <property type="entry name" value="HELICc"/>
    <property type="match status" value="1"/>
</dbReference>
<evidence type="ECO:0000256" key="6">
    <source>
        <dbReference type="ARBA" id="ARBA00022840"/>
    </source>
</evidence>
<dbReference type="EMBL" id="LQOS01000033">
    <property type="protein sequence ID" value="ORV39508.1"/>
    <property type="molecule type" value="Genomic_DNA"/>
</dbReference>
<evidence type="ECO:0000256" key="10">
    <source>
        <dbReference type="ARBA" id="ARBA00034808"/>
    </source>
</evidence>
<keyword evidence="3" id="KW-0547">Nucleotide-binding</keyword>
<dbReference type="PANTHER" id="PTHR13710:SF105">
    <property type="entry name" value="ATP-DEPENDENT DNA HELICASE Q1"/>
    <property type="match status" value="1"/>
</dbReference>
<dbReference type="SUPFAM" id="SSF52540">
    <property type="entry name" value="P-loop containing nucleoside triphosphate hydrolases"/>
    <property type="match status" value="1"/>
</dbReference>
<keyword evidence="6" id="KW-0067">ATP-binding</keyword>
<comment type="caution">
    <text evidence="15">The sequence shown here is derived from an EMBL/GenBank/DDBJ whole genome shotgun (WGS) entry which is preliminary data.</text>
</comment>
<dbReference type="GO" id="GO:0009378">
    <property type="term" value="F:four-way junction helicase activity"/>
    <property type="evidence" value="ECO:0007669"/>
    <property type="project" value="TreeGrafter"/>
</dbReference>
<dbReference type="InterPro" id="IPR014001">
    <property type="entry name" value="Helicase_ATP-bd"/>
</dbReference>
<dbReference type="PROSITE" id="PS51194">
    <property type="entry name" value="HELICASE_CTER"/>
    <property type="match status" value="1"/>
</dbReference>
<dbReference type="GO" id="GO:0046872">
    <property type="term" value="F:metal ion binding"/>
    <property type="evidence" value="ECO:0007669"/>
    <property type="project" value="UniProtKB-KW"/>
</dbReference>
<evidence type="ECO:0000256" key="1">
    <source>
        <dbReference type="ARBA" id="ARBA00005446"/>
    </source>
</evidence>
<evidence type="ECO:0000256" key="4">
    <source>
        <dbReference type="ARBA" id="ARBA00022801"/>
    </source>
</evidence>
<dbReference type="GO" id="GO:0003677">
    <property type="term" value="F:DNA binding"/>
    <property type="evidence" value="ECO:0007669"/>
    <property type="project" value="UniProtKB-KW"/>
</dbReference>
<dbReference type="Gene3D" id="1.10.10.10">
    <property type="entry name" value="Winged helix-like DNA-binding domain superfamily/Winged helix DNA-binding domain"/>
    <property type="match status" value="1"/>
</dbReference>
<keyword evidence="16" id="KW-1185">Reference proteome</keyword>
<evidence type="ECO:0000256" key="12">
    <source>
        <dbReference type="ARBA" id="ARBA00044550"/>
    </source>
</evidence>
<keyword evidence="8" id="KW-0413">Isomerase</keyword>
<dbReference type="InterPro" id="IPR004589">
    <property type="entry name" value="DNA_helicase_ATP-dep_RecQ"/>
</dbReference>
<evidence type="ECO:0000313" key="15">
    <source>
        <dbReference type="EMBL" id="ORV39508.1"/>
    </source>
</evidence>
<dbReference type="NCBIfam" id="TIGR00614">
    <property type="entry name" value="recQ_fam"/>
    <property type="match status" value="1"/>
</dbReference>
<dbReference type="InterPro" id="IPR027417">
    <property type="entry name" value="P-loop_NTPase"/>
</dbReference>
<dbReference type="PANTHER" id="PTHR13710">
    <property type="entry name" value="DNA HELICASE RECQ FAMILY MEMBER"/>
    <property type="match status" value="1"/>
</dbReference>
<gene>
    <name evidence="15" type="ORF">AWC01_13085</name>
</gene>
<protein>
    <recommendedName>
        <fullName evidence="11">ATP-dependent DNA helicase RecQ</fullName>
        <ecNumber evidence="10">5.6.2.4</ecNumber>
    </recommendedName>
    <alternativeName>
        <fullName evidence="12">DNA 3'-5' helicase RecQ</fullName>
    </alternativeName>
</protein>
<keyword evidence="2" id="KW-0479">Metal-binding</keyword>
<dbReference type="GO" id="GO:0005737">
    <property type="term" value="C:cytoplasm"/>
    <property type="evidence" value="ECO:0007669"/>
    <property type="project" value="TreeGrafter"/>
</dbReference>
<dbReference type="PROSITE" id="PS51192">
    <property type="entry name" value="HELICASE_ATP_BIND_1"/>
    <property type="match status" value="1"/>
</dbReference>
<keyword evidence="7" id="KW-0238">DNA-binding</keyword>
<sequence>MVSEHRYAAELTRTARRVFGWDELHPEQLEAMEAVLAGRDLLAVLPTGSGKSAIYQVPAVLLDGATVVVSPLIALQQDQIAGLADTRAPEAVAIHSQQRTSETQDNWEAVGNHEAEYIFVSPEQLANDEVVARLAEVSVSLIVVDEAHCVSAWGHDFRPDYLRLADAFARFANGAPVAALTATASVVVRREIVERLKLRDPLLVVGGFDRPNLTLEVQQFVSDPDKRAAVVDTVADLEAPGLLYTATRKDAERYAEALGRHEVRTAVYHAGLAAAERDSVHERFRNDDVDVVVATSAFGMGIDKPNVRFVVHASVPDSLDSYYQQIGRAGRDGDPARVLLFYRAEDLGLARFFTTHRPDAELVNAVYQALDTKKSTRAKALRQRLDVRARRLTNAINLLEQAGAVRSTRKGFLSNGIPPRDAVNAAIEVVEARERVDRSRVEMMRGYAESRHCRRQFLLTYFGQALPGPCGNCDRCRDGGQAAGEDTGGPSAIPINTAVAHREWGDGVVIGGDTDRVTVLFDDYGYRTLAMATVTENDLLTTR</sequence>
<evidence type="ECO:0000256" key="7">
    <source>
        <dbReference type="ARBA" id="ARBA00023125"/>
    </source>
</evidence>
<dbReference type="InterPro" id="IPR036388">
    <property type="entry name" value="WH-like_DNA-bd_sf"/>
</dbReference>
<reference evidence="15 16" key="1">
    <citation type="submission" date="2016-01" db="EMBL/GenBank/DDBJ databases">
        <title>The new phylogeny of the genus Mycobacterium.</title>
        <authorList>
            <person name="Tarcisio F."/>
            <person name="Conor M."/>
            <person name="Antonella G."/>
            <person name="Elisabetta G."/>
            <person name="Giulia F.S."/>
            <person name="Sara T."/>
            <person name="Anna F."/>
            <person name="Clotilde B."/>
            <person name="Roberto B."/>
            <person name="Veronica D.S."/>
            <person name="Fabio R."/>
            <person name="Monica P."/>
            <person name="Olivier J."/>
            <person name="Enrico T."/>
            <person name="Nicola S."/>
        </authorList>
    </citation>
    <scope>NUCLEOTIDE SEQUENCE [LARGE SCALE GENOMIC DNA]</scope>
    <source>
        <strain evidence="15 16">DSM 44339</strain>
    </source>
</reference>
<keyword evidence="4" id="KW-0378">Hydrolase</keyword>
<dbReference type="GO" id="GO:0005524">
    <property type="term" value="F:ATP binding"/>
    <property type="evidence" value="ECO:0007669"/>
    <property type="project" value="UniProtKB-KW"/>
</dbReference>
<dbReference type="Pfam" id="PF00270">
    <property type="entry name" value="DEAD"/>
    <property type="match status" value="1"/>
</dbReference>
<dbReference type="Gene3D" id="3.40.50.300">
    <property type="entry name" value="P-loop containing nucleotide triphosphate hydrolases"/>
    <property type="match status" value="2"/>
</dbReference>
<feature type="domain" description="Helicase C-terminal" evidence="14">
    <location>
        <begin position="229"/>
        <end position="385"/>
    </location>
</feature>
<evidence type="ECO:0000256" key="5">
    <source>
        <dbReference type="ARBA" id="ARBA00022806"/>
    </source>
</evidence>
<dbReference type="GO" id="GO:0030894">
    <property type="term" value="C:replisome"/>
    <property type="evidence" value="ECO:0007669"/>
    <property type="project" value="TreeGrafter"/>
</dbReference>
<dbReference type="CDD" id="cd17920">
    <property type="entry name" value="DEXHc_RecQ"/>
    <property type="match status" value="1"/>
</dbReference>
<dbReference type="EC" id="5.6.2.4" evidence="10"/>
<comment type="similarity">
    <text evidence="1">Belongs to the helicase family. RecQ subfamily.</text>
</comment>
<dbReference type="GO" id="GO:0006310">
    <property type="term" value="P:DNA recombination"/>
    <property type="evidence" value="ECO:0007669"/>
    <property type="project" value="InterPro"/>
</dbReference>
<dbReference type="Pfam" id="PF16124">
    <property type="entry name" value="RecQ_Zn_bind"/>
    <property type="match status" value="1"/>
</dbReference>
<evidence type="ECO:0000256" key="9">
    <source>
        <dbReference type="ARBA" id="ARBA00034617"/>
    </source>
</evidence>
<evidence type="ECO:0000256" key="11">
    <source>
        <dbReference type="ARBA" id="ARBA00044535"/>
    </source>
</evidence>
<dbReference type="GO" id="GO:0043138">
    <property type="term" value="F:3'-5' DNA helicase activity"/>
    <property type="evidence" value="ECO:0007669"/>
    <property type="project" value="UniProtKB-EC"/>
</dbReference>
<evidence type="ECO:0000313" key="16">
    <source>
        <dbReference type="Proteomes" id="UP000193564"/>
    </source>
</evidence>
<keyword evidence="5" id="KW-0347">Helicase</keyword>
<evidence type="ECO:0000256" key="2">
    <source>
        <dbReference type="ARBA" id="ARBA00022723"/>
    </source>
</evidence>
<dbReference type="AlphaFoldDB" id="A0A1X1T4T7"/>
<dbReference type="SMART" id="SM00487">
    <property type="entry name" value="DEXDc"/>
    <property type="match status" value="1"/>
</dbReference>
<dbReference type="InterPro" id="IPR002464">
    <property type="entry name" value="DNA/RNA_helicase_DEAH_CS"/>
</dbReference>
<dbReference type="GO" id="GO:0016787">
    <property type="term" value="F:hydrolase activity"/>
    <property type="evidence" value="ECO:0007669"/>
    <property type="project" value="UniProtKB-KW"/>
</dbReference>